<protein>
    <recommendedName>
        <fullName evidence="5">Purine nucleoside phosphorylase DeoD-type</fullName>
        <shortName evidence="5">PNP</shortName>
        <ecNumber evidence="5">2.4.2.1</ecNumber>
    </recommendedName>
</protein>
<evidence type="ECO:0000256" key="5">
    <source>
        <dbReference type="HAMAP-Rule" id="MF_01627"/>
    </source>
</evidence>
<dbReference type="Gene3D" id="3.40.50.1580">
    <property type="entry name" value="Nucleoside phosphorylase domain"/>
    <property type="match status" value="1"/>
</dbReference>
<dbReference type="NCBIfam" id="TIGR00107">
    <property type="entry name" value="deoD"/>
    <property type="match status" value="1"/>
</dbReference>
<dbReference type="EMBL" id="JAIQDJ010000011">
    <property type="protein sequence ID" value="MBZ4187117.1"/>
    <property type="molecule type" value="Genomic_DNA"/>
</dbReference>
<sequence>MTTLHIEAEPGTIADTVLLPGDPLRARFLAGALLAAPHQINARRNMLGYTGQYNGQRVTILGGGMGIPSTAIYVTELARGFGVRTIIRVGTCGGIGDVAVGDVLLAQSGSTDSRFNRMQFGGHDLSACADFGLLQRAVQAGQAQGLSVRVANVFSTDCFYDGDPEILRLLHKHRICGIEMETAGLYGLAMREGFQALAILAVSDHLETGATMPAIEREQGLVRIAKLALASAIQ</sequence>
<keyword evidence="8" id="KW-1185">Reference proteome</keyword>
<comment type="catalytic activity">
    <reaction evidence="4">
        <text>uridine + phosphate = alpha-D-ribose 1-phosphate + uracil</text>
        <dbReference type="Rhea" id="RHEA:24388"/>
        <dbReference type="ChEBI" id="CHEBI:16704"/>
        <dbReference type="ChEBI" id="CHEBI:17568"/>
        <dbReference type="ChEBI" id="CHEBI:43474"/>
        <dbReference type="ChEBI" id="CHEBI:57720"/>
        <dbReference type="EC" id="2.4.2.3"/>
    </reaction>
</comment>
<dbReference type="PANTHER" id="PTHR43691:SF11">
    <property type="entry name" value="FI09636P-RELATED"/>
    <property type="match status" value="1"/>
</dbReference>
<dbReference type="NCBIfam" id="NF004489">
    <property type="entry name" value="PRK05819.1"/>
    <property type="match status" value="1"/>
</dbReference>
<evidence type="ECO:0000313" key="8">
    <source>
        <dbReference type="Proteomes" id="UP001430290"/>
    </source>
</evidence>
<feature type="binding site" description="in other chain" evidence="5">
    <location>
        <begin position="203"/>
        <end position="204"/>
    </location>
    <ligand>
        <name>a purine D-ribonucleoside</name>
        <dbReference type="ChEBI" id="CHEBI:142355"/>
        <note>ligand shared between dimeric partners</note>
    </ligand>
</feature>
<feature type="binding site" evidence="5">
    <location>
        <position position="5"/>
    </location>
    <ligand>
        <name>a purine D-ribonucleoside</name>
        <dbReference type="ChEBI" id="CHEBI:142355"/>
        <note>ligand shared between dimeric partners</note>
    </ligand>
</feature>
<evidence type="ECO:0000259" key="6">
    <source>
        <dbReference type="Pfam" id="PF01048"/>
    </source>
</evidence>
<feature type="binding site" evidence="5">
    <location>
        <position position="44"/>
    </location>
    <ligand>
        <name>phosphate</name>
        <dbReference type="ChEBI" id="CHEBI:43474"/>
        <note>ligand shared between dimeric partners</note>
    </ligand>
</feature>
<reference evidence="7" key="1">
    <citation type="submission" date="2021-09" db="EMBL/GenBank/DDBJ databases">
        <authorList>
            <person name="Wu T."/>
            <person name="Guo S.Z."/>
        </authorList>
    </citation>
    <scope>NUCLEOTIDE SEQUENCE</scope>
    <source>
        <strain evidence="7">RSS-23</strain>
    </source>
</reference>
<keyword evidence="3 5" id="KW-0808">Transferase</keyword>
<comment type="catalytic activity">
    <reaction evidence="5">
        <text>a purine D-ribonucleoside + phosphate = a purine nucleobase + alpha-D-ribose 1-phosphate</text>
        <dbReference type="Rhea" id="RHEA:19805"/>
        <dbReference type="ChEBI" id="CHEBI:26386"/>
        <dbReference type="ChEBI" id="CHEBI:43474"/>
        <dbReference type="ChEBI" id="CHEBI:57720"/>
        <dbReference type="ChEBI" id="CHEBI:142355"/>
        <dbReference type="EC" id="2.4.2.1"/>
    </reaction>
</comment>
<evidence type="ECO:0000256" key="2">
    <source>
        <dbReference type="ARBA" id="ARBA00022676"/>
    </source>
</evidence>
<dbReference type="SUPFAM" id="SSF53167">
    <property type="entry name" value="Purine and uridine phosphorylases"/>
    <property type="match status" value="1"/>
</dbReference>
<dbReference type="HAMAP" id="MF_01627">
    <property type="entry name" value="Pur_nucleosid_phosp"/>
    <property type="match status" value="1"/>
</dbReference>
<comment type="catalytic activity">
    <reaction evidence="5">
        <text>a purine 2'-deoxy-D-ribonucleoside + phosphate = a purine nucleobase + 2-deoxy-alpha-D-ribose 1-phosphate</text>
        <dbReference type="Rhea" id="RHEA:36431"/>
        <dbReference type="ChEBI" id="CHEBI:26386"/>
        <dbReference type="ChEBI" id="CHEBI:43474"/>
        <dbReference type="ChEBI" id="CHEBI:57259"/>
        <dbReference type="ChEBI" id="CHEBI:142361"/>
        <dbReference type="EC" id="2.4.2.1"/>
    </reaction>
</comment>
<dbReference type="PANTHER" id="PTHR43691">
    <property type="entry name" value="URIDINE PHOSPHORYLASE"/>
    <property type="match status" value="1"/>
</dbReference>
<evidence type="ECO:0000256" key="3">
    <source>
        <dbReference type="ARBA" id="ARBA00022679"/>
    </source>
</evidence>
<evidence type="ECO:0000256" key="1">
    <source>
        <dbReference type="ARBA" id="ARBA00010456"/>
    </source>
</evidence>
<keyword evidence="2 5" id="KW-0328">Glycosyltransferase</keyword>
<feature type="binding site" description="in other chain" evidence="5">
    <location>
        <begin position="179"/>
        <end position="181"/>
    </location>
    <ligand>
        <name>a purine D-ribonucleoside</name>
        <dbReference type="ChEBI" id="CHEBI:142355"/>
        <note>ligand shared between dimeric partners</note>
    </ligand>
</feature>
<feature type="site" description="Important for catalytic activity" evidence="5">
    <location>
        <position position="217"/>
    </location>
</feature>
<evidence type="ECO:0000313" key="7">
    <source>
        <dbReference type="EMBL" id="MBZ4187117.1"/>
    </source>
</evidence>
<comment type="function">
    <text evidence="5">Catalyzes the reversible phosphorolytic breakdown of the N-glycosidic bond in the beta-(deoxy)ribonucleoside molecules, with the formation of the corresponding free purine bases and pentose-1-phosphate.</text>
</comment>
<dbReference type="GO" id="GO:0004731">
    <property type="term" value="F:purine-nucleoside phosphorylase activity"/>
    <property type="evidence" value="ECO:0007669"/>
    <property type="project" value="UniProtKB-EC"/>
</dbReference>
<dbReference type="CDD" id="cd09006">
    <property type="entry name" value="PNP_EcPNPI-like"/>
    <property type="match status" value="1"/>
</dbReference>
<comment type="similarity">
    <text evidence="1 5">Belongs to the PNP/UDP phosphorylase family.</text>
</comment>
<feature type="binding site" description="in other chain" evidence="5">
    <location>
        <position position="25"/>
    </location>
    <ligand>
        <name>phosphate</name>
        <dbReference type="ChEBI" id="CHEBI:43474"/>
        <note>ligand shared between dimeric partners</note>
    </ligand>
</feature>
<comment type="subunit">
    <text evidence="5">Homohexamer; trimer of homodimers.</text>
</comment>
<accession>A0ABS7TGZ1</accession>
<evidence type="ECO:0000256" key="4">
    <source>
        <dbReference type="ARBA" id="ARBA00048447"/>
    </source>
</evidence>
<comment type="caution">
    <text evidence="7">The sequence shown here is derived from an EMBL/GenBank/DDBJ whole genome shotgun (WGS) entry which is preliminary data.</text>
</comment>
<dbReference type="Proteomes" id="UP001430290">
    <property type="component" value="Unassembled WGS sequence"/>
</dbReference>
<feature type="binding site" description="in other chain" evidence="5">
    <location>
        <begin position="88"/>
        <end position="91"/>
    </location>
    <ligand>
        <name>phosphate</name>
        <dbReference type="ChEBI" id="CHEBI:43474"/>
        <note>ligand shared between dimeric partners</note>
    </ligand>
</feature>
<organism evidence="7 8">
    <name type="scientific">Thermomonas beijingensis</name>
    <dbReference type="NCBI Taxonomy" id="2872701"/>
    <lineage>
        <taxon>Bacteria</taxon>
        <taxon>Pseudomonadati</taxon>
        <taxon>Pseudomonadota</taxon>
        <taxon>Gammaproteobacteria</taxon>
        <taxon>Lysobacterales</taxon>
        <taxon>Lysobacteraceae</taxon>
        <taxon>Thermomonas</taxon>
    </lineage>
</organism>
<dbReference type="RefSeq" id="WP_223629786.1">
    <property type="nucleotide sequence ID" value="NZ_JAIQDJ010000011.1"/>
</dbReference>
<dbReference type="InterPro" id="IPR004402">
    <property type="entry name" value="DeoD-type"/>
</dbReference>
<proteinExistence type="inferred from homology"/>
<name>A0ABS7TGZ1_9GAMM</name>
<gene>
    <name evidence="5 7" type="primary">deoD</name>
    <name evidence="7" type="ORF">K7B09_12370</name>
</gene>
<dbReference type="InterPro" id="IPR018016">
    <property type="entry name" value="Nucleoside_phosphorylase_CS"/>
</dbReference>
<dbReference type="InterPro" id="IPR000845">
    <property type="entry name" value="Nucleoside_phosphorylase_d"/>
</dbReference>
<dbReference type="EC" id="2.4.2.1" evidence="5"/>
<feature type="binding site" description="in other chain" evidence="5">
    <location>
        <position position="21"/>
    </location>
    <ligand>
        <name>phosphate</name>
        <dbReference type="ChEBI" id="CHEBI:43474"/>
        <note>ligand shared between dimeric partners</note>
    </ligand>
</feature>
<dbReference type="PROSITE" id="PS01232">
    <property type="entry name" value="PNP_UDP_1"/>
    <property type="match status" value="1"/>
</dbReference>
<dbReference type="Pfam" id="PF01048">
    <property type="entry name" value="PNP_UDP_1"/>
    <property type="match status" value="1"/>
</dbReference>
<dbReference type="InterPro" id="IPR035994">
    <property type="entry name" value="Nucleoside_phosphorylase_sf"/>
</dbReference>
<feature type="active site" description="Proton donor" evidence="5">
    <location>
        <position position="204"/>
    </location>
</feature>
<feature type="domain" description="Nucleoside phosphorylase" evidence="6">
    <location>
        <begin position="17"/>
        <end position="215"/>
    </location>
</feature>